<comment type="caution">
    <text evidence="7">The sequence shown here is derived from an EMBL/GenBank/DDBJ whole genome shotgun (WGS) entry which is preliminary data.</text>
</comment>
<evidence type="ECO:0000256" key="1">
    <source>
        <dbReference type="ARBA" id="ARBA00004141"/>
    </source>
</evidence>
<dbReference type="EMBL" id="JAGSOH010000120">
    <property type="protein sequence ID" value="MBR7830204.1"/>
    <property type="molecule type" value="Genomic_DNA"/>
</dbReference>
<feature type="transmembrane region" description="Helical" evidence="6">
    <location>
        <begin position="108"/>
        <end position="127"/>
    </location>
</feature>
<keyword evidence="4 6" id="KW-0472">Membrane</keyword>
<keyword evidence="2 6" id="KW-0812">Transmembrane</keyword>
<dbReference type="GO" id="GO:0016020">
    <property type="term" value="C:membrane"/>
    <property type="evidence" value="ECO:0007669"/>
    <property type="project" value="UniProtKB-SubCell"/>
</dbReference>
<feature type="binding site" evidence="5">
    <location>
        <position position="65"/>
    </location>
    <ligand>
        <name>Zn(2+)</name>
        <dbReference type="ChEBI" id="CHEBI:29105"/>
    </ligand>
</feature>
<sequence>MGGVASATAILKPKLRGWLHAGIFPLALAAGIVLICLAPTTGEAAACTVFAVSSWLLFGVSGVYHTVSWNPRVKAVLRRFDHTNIFLIIAGTYTPISVTLLSRGSAELLLTLVWSGALIGIGFRMFWLDAPRWAYVPCYIALGWAAVFFMPQLLHNGGVAVVVLIATGGILYSVGAVFYGMKRPNIWPNWFGFHELFHLFTIAAFCCHYIAVAIAVLSSSKAVA</sequence>
<evidence type="ECO:0000256" key="6">
    <source>
        <dbReference type="SAM" id="Phobius"/>
    </source>
</evidence>
<evidence type="ECO:0000256" key="2">
    <source>
        <dbReference type="ARBA" id="ARBA00022692"/>
    </source>
</evidence>
<dbReference type="Pfam" id="PF03006">
    <property type="entry name" value="HlyIII"/>
    <property type="match status" value="1"/>
</dbReference>
<dbReference type="Proteomes" id="UP000676325">
    <property type="component" value="Unassembled WGS sequence"/>
</dbReference>
<keyword evidence="3 6" id="KW-1133">Transmembrane helix</keyword>
<feature type="transmembrane region" description="Helical" evidence="6">
    <location>
        <begin position="158"/>
        <end position="181"/>
    </location>
</feature>
<feature type="transmembrane region" description="Helical" evidence="6">
    <location>
        <begin position="84"/>
        <end position="101"/>
    </location>
</feature>
<gene>
    <name evidence="7" type="ORF">KDK95_28130</name>
</gene>
<dbReference type="PANTHER" id="PTHR20855:SF3">
    <property type="entry name" value="LD03007P"/>
    <property type="match status" value="1"/>
</dbReference>
<accession>A0A941IK62</accession>
<keyword evidence="5" id="KW-0479">Metal-binding</keyword>
<feature type="transmembrane region" description="Helical" evidence="6">
    <location>
        <begin position="18"/>
        <end position="37"/>
    </location>
</feature>
<evidence type="ECO:0000256" key="3">
    <source>
        <dbReference type="ARBA" id="ARBA00022989"/>
    </source>
</evidence>
<feature type="transmembrane region" description="Helical" evidence="6">
    <location>
        <begin position="44"/>
        <end position="64"/>
    </location>
</feature>
<feature type="transmembrane region" description="Helical" evidence="6">
    <location>
        <begin position="133"/>
        <end position="151"/>
    </location>
</feature>
<organism evidence="7 8">
    <name type="scientific">Actinospica acidithermotolerans</name>
    <dbReference type="NCBI Taxonomy" id="2828514"/>
    <lineage>
        <taxon>Bacteria</taxon>
        <taxon>Bacillati</taxon>
        <taxon>Actinomycetota</taxon>
        <taxon>Actinomycetes</taxon>
        <taxon>Catenulisporales</taxon>
        <taxon>Actinospicaceae</taxon>
        <taxon>Actinospica</taxon>
    </lineage>
</organism>
<evidence type="ECO:0000313" key="7">
    <source>
        <dbReference type="EMBL" id="MBR7830204.1"/>
    </source>
</evidence>
<dbReference type="AlphaFoldDB" id="A0A941IK62"/>
<feature type="transmembrane region" description="Helical" evidence="6">
    <location>
        <begin position="196"/>
        <end position="217"/>
    </location>
</feature>
<name>A0A941IK62_9ACTN</name>
<proteinExistence type="predicted"/>
<comment type="subcellular location">
    <subcellularLocation>
        <location evidence="1">Membrane</location>
        <topology evidence="1">Multi-pass membrane protein</topology>
    </subcellularLocation>
</comment>
<keyword evidence="5" id="KW-0862">Zinc</keyword>
<evidence type="ECO:0000256" key="5">
    <source>
        <dbReference type="PIRSR" id="PIRSR604254-1"/>
    </source>
</evidence>
<dbReference type="PANTHER" id="PTHR20855">
    <property type="entry name" value="ADIPOR/PROGESTIN RECEPTOR-RELATED"/>
    <property type="match status" value="1"/>
</dbReference>
<evidence type="ECO:0000256" key="4">
    <source>
        <dbReference type="ARBA" id="ARBA00023136"/>
    </source>
</evidence>
<feature type="binding site" evidence="5">
    <location>
        <position position="194"/>
    </location>
    <ligand>
        <name>Zn(2+)</name>
        <dbReference type="ChEBI" id="CHEBI:29105"/>
    </ligand>
</feature>
<keyword evidence="8" id="KW-1185">Reference proteome</keyword>
<dbReference type="GO" id="GO:0046872">
    <property type="term" value="F:metal ion binding"/>
    <property type="evidence" value="ECO:0007669"/>
    <property type="project" value="UniProtKB-KW"/>
</dbReference>
<dbReference type="InterPro" id="IPR004254">
    <property type="entry name" value="AdipoR/HlyIII-related"/>
</dbReference>
<protein>
    <submittedName>
        <fullName evidence="7">Hemolysin III family protein</fullName>
    </submittedName>
</protein>
<evidence type="ECO:0000313" key="8">
    <source>
        <dbReference type="Proteomes" id="UP000676325"/>
    </source>
</evidence>
<feature type="binding site" evidence="5">
    <location>
        <position position="198"/>
    </location>
    <ligand>
        <name>Zn(2+)</name>
        <dbReference type="ChEBI" id="CHEBI:29105"/>
    </ligand>
</feature>
<reference evidence="7" key="1">
    <citation type="submission" date="2021-04" db="EMBL/GenBank/DDBJ databases">
        <title>Genome based classification of Actinospica acidithermotolerans sp. nov., an actinobacterium isolated from an Indonesian hot spring.</title>
        <authorList>
            <person name="Kusuma A.B."/>
            <person name="Putra K.E."/>
            <person name="Nafisah S."/>
            <person name="Loh J."/>
            <person name="Nouioui I."/>
            <person name="Goodfellow M."/>
        </authorList>
    </citation>
    <scope>NUCLEOTIDE SEQUENCE</scope>
    <source>
        <strain evidence="7">MGRD01-02</strain>
    </source>
</reference>